<name>C5TBT6_ACIDE</name>
<dbReference type="Proteomes" id="UP000003856">
    <property type="component" value="Unassembled WGS sequence"/>
</dbReference>
<keyword evidence="2" id="KW-1185">Reference proteome</keyword>
<organism evidence="1 2">
    <name type="scientific">Acidovorax delafieldii 2AN</name>
    <dbReference type="NCBI Taxonomy" id="573060"/>
    <lineage>
        <taxon>Bacteria</taxon>
        <taxon>Pseudomonadati</taxon>
        <taxon>Pseudomonadota</taxon>
        <taxon>Betaproteobacteria</taxon>
        <taxon>Burkholderiales</taxon>
        <taxon>Comamonadaceae</taxon>
        <taxon>Acidovorax</taxon>
    </lineage>
</organism>
<feature type="non-terminal residue" evidence="1">
    <location>
        <position position="1"/>
    </location>
</feature>
<sequence length="32" mass="3597">RIGRIEAAPGLRLVDAQGQPVERRYASFDHFA</sequence>
<keyword evidence="1" id="KW-0808">Transferase</keyword>
<dbReference type="EMBL" id="ACQT01000368">
    <property type="protein sequence ID" value="EER58063.1"/>
    <property type="molecule type" value="Genomic_DNA"/>
</dbReference>
<comment type="caution">
    <text evidence="1">The sequence shown here is derived from an EMBL/GenBank/DDBJ whole genome shotgun (WGS) entry which is preliminary data.</text>
</comment>
<protein>
    <submittedName>
        <fullName evidence="1">Thiamine-monophosphate kinase</fullName>
    </submittedName>
</protein>
<dbReference type="AlphaFoldDB" id="C5TBT6"/>
<reference evidence="1 2" key="1">
    <citation type="submission" date="2009-05" db="EMBL/GenBank/DDBJ databases">
        <title>The draft genome of Acidovorax delafieldii 2AN.</title>
        <authorList>
            <consortium name="US DOE Joint Genome Institute (JGI-PGF)"/>
            <person name="Lucas S."/>
            <person name="Copeland A."/>
            <person name="Lapidus A."/>
            <person name="Glavina del Rio T."/>
            <person name="Tice H."/>
            <person name="Bruce D."/>
            <person name="Goodwin L."/>
            <person name="Pitluck S."/>
            <person name="Larimer F."/>
            <person name="Land M.L."/>
            <person name="Hauser L."/>
            <person name="Shelobolina E.S."/>
            <person name="Picardal F."/>
            <person name="Roden E."/>
            <person name="Emerson D."/>
        </authorList>
    </citation>
    <scope>NUCLEOTIDE SEQUENCE [LARGE SCALE GENOMIC DNA]</scope>
    <source>
        <strain evidence="1 2">2AN</strain>
    </source>
</reference>
<gene>
    <name evidence="1" type="ORF">AcdelDRAFT_4366</name>
</gene>
<dbReference type="GO" id="GO:0016301">
    <property type="term" value="F:kinase activity"/>
    <property type="evidence" value="ECO:0007669"/>
    <property type="project" value="UniProtKB-KW"/>
</dbReference>
<keyword evidence="1" id="KW-0418">Kinase</keyword>
<accession>C5TBT6</accession>
<proteinExistence type="predicted"/>
<evidence type="ECO:0000313" key="1">
    <source>
        <dbReference type="EMBL" id="EER58063.1"/>
    </source>
</evidence>
<evidence type="ECO:0000313" key="2">
    <source>
        <dbReference type="Proteomes" id="UP000003856"/>
    </source>
</evidence>